<dbReference type="EMBL" id="WMZJ01000003">
    <property type="protein sequence ID" value="MTS54311.1"/>
    <property type="molecule type" value="Genomic_DNA"/>
</dbReference>
<evidence type="ECO:0000313" key="4">
    <source>
        <dbReference type="Proteomes" id="UP000441330"/>
    </source>
</evidence>
<dbReference type="Proteomes" id="UP000441330">
    <property type="component" value="Unassembled WGS sequence"/>
</dbReference>
<dbReference type="Pfam" id="PF15507">
    <property type="entry name" value="DUF4649"/>
    <property type="match status" value="1"/>
</dbReference>
<reference evidence="2 3" key="1">
    <citation type="submission" date="2018-08" db="EMBL/GenBank/DDBJ databases">
        <title>A genome reference for cultivated species of the human gut microbiota.</title>
        <authorList>
            <person name="Zou Y."/>
            <person name="Xue W."/>
            <person name="Luo G."/>
        </authorList>
    </citation>
    <scope>NUCLEOTIDE SEQUENCE [LARGE SCALE GENOMIC DNA]</scope>
    <source>
        <strain evidence="2 3">AF30-12BH</strain>
    </source>
</reference>
<dbReference type="RefSeq" id="WP_024054957.1">
    <property type="nucleotide sequence ID" value="NZ_CABJDC010000003.1"/>
</dbReference>
<evidence type="ECO:0000313" key="1">
    <source>
        <dbReference type="EMBL" id="MTS54311.1"/>
    </source>
</evidence>
<gene>
    <name evidence="2" type="ORF">DWZ19_05845</name>
    <name evidence="1" type="ORF">GMC94_05380</name>
</gene>
<accession>A0A0F3H303</accession>
<sequence>MIDITYLDGAKQERVMHFDSYDEFERSQQACLIGVADFYPVVKLTYNGHELDYQGTYGDVFFYLMKQDLTQYQN</sequence>
<dbReference type="InterPro" id="IPR027879">
    <property type="entry name" value="DUF4649"/>
</dbReference>
<evidence type="ECO:0000313" key="3">
    <source>
        <dbReference type="Proteomes" id="UP000285725"/>
    </source>
</evidence>
<dbReference type="CDD" id="cd13784">
    <property type="entry name" value="SP_1775_like"/>
    <property type="match status" value="1"/>
</dbReference>
<evidence type="ECO:0000313" key="2">
    <source>
        <dbReference type="EMBL" id="RHN25742.1"/>
    </source>
</evidence>
<protein>
    <submittedName>
        <fullName evidence="1">DUF4649 family protein</fullName>
    </submittedName>
</protein>
<dbReference type="Gene3D" id="3.30.1490.390">
    <property type="match status" value="1"/>
</dbReference>
<comment type="caution">
    <text evidence="1">The sequence shown here is derived from an EMBL/GenBank/DDBJ whole genome shotgun (WGS) entry which is preliminary data.</text>
</comment>
<proteinExistence type="predicted"/>
<dbReference type="EMBL" id="QRQU01000003">
    <property type="protein sequence ID" value="RHN25742.1"/>
    <property type="molecule type" value="Genomic_DNA"/>
</dbReference>
<dbReference type="AlphaFoldDB" id="A0A0F3H303"/>
<organism evidence="1 4">
    <name type="scientific">Streptococcus parasanguinis</name>
    <dbReference type="NCBI Taxonomy" id="1318"/>
    <lineage>
        <taxon>Bacteria</taxon>
        <taxon>Bacillati</taxon>
        <taxon>Bacillota</taxon>
        <taxon>Bacilli</taxon>
        <taxon>Lactobacillales</taxon>
        <taxon>Streptococcaceae</taxon>
        <taxon>Streptococcus</taxon>
    </lineage>
</organism>
<name>A0A0F3H303_STRPA</name>
<dbReference type="Proteomes" id="UP000285725">
    <property type="component" value="Unassembled WGS sequence"/>
</dbReference>
<reference evidence="1 4" key="2">
    <citation type="journal article" date="2019" name="Nat. Med.">
        <title>A library of human gut bacterial isolates paired with longitudinal multiomics data enables mechanistic microbiome research.</title>
        <authorList>
            <person name="Poyet M."/>
            <person name="Groussin M."/>
            <person name="Gibbons S.M."/>
            <person name="Avila-Pacheco J."/>
            <person name="Jiang X."/>
            <person name="Kearney S.M."/>
            <person name="Perrotta A.R."/>
            <person name="Berdy B."/>
            <person name="Zhao S."/>
            <person name="Lieberman T.D."/>
            <person name="Swanson P.K."/>
            <person name="Smith M."/>
            <person name="Roesemann S."/>
            <person name="Alexander J.E."/>
            <person name="Rich S.A."/>
            <person name="Livny J."/>
            <person name="Vlamakis H."/>
            <person name="Clish C."/>
            <person name="Bullock K."/>
            <person name="Deik A."/>
            <person name="Scott J."/>
            <person name="Pierce K.A."/>
            <person name="Xavier R.J."/>
            <person name="Alm E.J."/>
        </authorList>
    </citation>
    <scope>NUCLEOTIDE SEQUENCE [LARGE SCALE GENOMIC DNA]</scope>
    <source>
        <strain evidence="1 4">BIOML-A1</strain>
    </source>
</reference>